<dbReference type="RefSeq" id="XP_030975951.1">
    <property type="nucleotide sequence ID" value="XM_031132535.1"/>
</dbReference>
<gene>
    <name evidence="3" type="ORF">PgNI_12064</name>
    <name evidence="2" type="ORF">PgNI_12589</name>
</gene>
<evidence type="ECO:0000313" key="1">
    <source>
        <dbReference type="Proteomes" id="UP000515153"/>
    </source>
</evidence>
<dbReference type="KEGG" id="pgri:PgNI_12589"/>
<dbReference type="Proteomes" id="UP000515153">
    <property type="component" value="Unplaced"/>
</dbReference>
<protein>
    <submittedName>
        <fullName evidence="2 3">Uncharacterized protein</fullName>
    </submittedName>
</protein>
<reference evidence="2 3" key="2">
    <citation type="submission" date="2019-10" db="EMBL/GenBank/DDBJ databases">
        <authorList>
            <consortium name="NCBI Genome Project"/>
        </authorList>
    </citation>
    <scope>NUCLEOTIDE SEQUENCE</scope>
    <source>
        <strain evidence="2 3">NI907</strain>
    </source>
</reference>
<name>A0A6P8ALY4_PYRGI</name>
<reference evidence="2 3" key="3">
    <citation type="submission" date="2025-04" db="UniProtKB">
        <authorList>
            <consortium name="RefSeq"/>
        </authorList>
    </citation>
    <scope>IDENTIFICATION</scope>
    <source>
        <strain evidence="2 3">NI907</strain>
    </source>
</reference>
<accession>A0A6P8ALY4</accession>
<dbReference type="KEGG" id="pgri:PgNI_12064"/>
<evidence type="ECO:0000313" key="2">
    <source>
        <dbReference type="RefSeq" id="XP_030975951.1"/>
    </source>
</evidence>
<dbReference type="RefSeq" id="XP_030977313.1">
    <property type="nucleotide sequence ID" value="XM_031132021.1"/>
</dbReference>
<dbReference type="AlphaFoldDB" id="A0A6P8ALY4"/>
<keyword evidence="1" id="KW-1185">Reference proteome</keyword>
<sequence length="48" mass="5530">MRGNRPRYLFGYTAPAHFEHKIIPGKRNCPTDAKWLEAKDGFTTIVPQ</sequence>
<proteinExistence type="predicted"/>
<dbReference type="GeneID" id="41966926"/>
<organism evidence="1 2">
    <name type="scientific">Pyricularia grisea</name>
    <name type="common">Crabgrass-specific blast fungus</name>
    <name type="synonym">Magnaporthe grisea</name>
    <dbReference type="NCBI Taxonomy" id="148305"/>
    <lineage>
        <taxon>Eukaryota</taxon>
        <taxon>Fungi</taxon>
        <taxon>Dikarya</taxon>
        <taxon>Ascomycota</taxon>
        <taxon>Pezizomycotina</taxon>
        <taxon>Sordariomycetes</taxon>
        <taxon>Sordariomycetidae</taxon>
        <taxon>Magnaporthales</taxon>
        <taxon>Pyriculariaceae</taxon>
        <taxon>Pyricularia</taxon>
    </lineage>
</organism>
<evidence type="ECO:0000313" key="3">
    <source>
        <dbReference type="RefSeq" id="XP_030977313.1"/>
    </source>
</evidence>
<reference evidence="2 3" key="1">
    <citation type="journal article" date="2019" name="Mol. Biol. Evol.">
        <title>Blast fungal genomes show frequent chromosomal changes, gene gains and losses, and effector gene turnover.</title>
        <authorList>
            <person name="Gomez Luciano L.B."/>
            <person name="Jason Tsai I."/>
            <person name="Chuma I."/>
            <person name="Tosa Y."/>
            <person name="Chen Y.H."/>
            <person name="Li J.Y."/>
            <person name="Li M.Y."/>
            <person name="Jade Lu M.Y."/>
            <person name="Nakayashiki H."/>
            <person name="Li W.H."/>
        </authorList>
    </citation>
    <scope>NUCLEOTIDE SEQUENCE</scope>
    <source>
        <strain evidence="2 3">NI907</strain>
    </source>
</reference>